<sequence>MKKRKQGDEDRPPRPGKQTRIDCIRSSGRCVHFDHVFDDGHAQRKKTLVQHPKVPGRWYILRCDEHDIDFGHKAFLRAGAHLSSAQHGRLSRDSEVVIEHFGTEVLNCDEDLAAMNNASGHTVLCKKRKHKRLSARMAQKRRKCVEYAPLAYPSAGQLYRGLWGKGKKSWAVLVLPTEGIGEVGMSGSMESLGLTKAIPPCYIYDERTRAFSWAEGYEDGGPKTAERKFPVAYFSGSGFPEKSTVGWLGAKDLAPLDVGNLDSVGIPHAEMVREYLRQRNAAPAAVTDLEVCTAFISKFPISSSCSLLMPSLRRTLGKLQTAPHPLSSQRRDSRRPHPRLRMHLHRLSLNRPVMPTIKPLRHRAMIFKACTSPRVNLCWVLEGGKLRSLT</sequence>
<accession>A0A9P7ZIZ2</accession>
<feature type="region of interest" description="Disordered" evidence="1">
    <location>
        <begin position="1"/>
        <end position="21"/>
    </location>
</feature>
<dbReference type="OrthoDB" id="5234017at2759"/>
<feature type="region of interest" description="Disordered" evidence="1">
    <location>
        <begin position="319"/>
        <end position="338"/>
    </location>
</feature>
<keyword evidence="3" id="KW-1185">Reference proteome</keyword>
<gene>
    <name evidence="2" type="ORF">F5Z01DRAFT_217523</name>
</gene>
<organism evidence="2 3">
    <name type="scientific">Emericellopsis atlantica</name>
    <dbReference type="NCBI Taxonomy" id="2614577"/>
    <lineage>
        <taxon>Eukaryota</taxon>
        <taxon>Fungi</taxon>
        <taxon>Dikarya</taxon>
        <taxon>Ascomycota</taxon>
        <taxon>Pezizomycotina</taxon>
        <taxon>Sordariomycetes</taxon>
        <taxon>Hypocreomycetidae</taxon>
        <taxon>Hypocreales</taxon>
        <taxon>Bionectriaceae</taxon>
        <taxon>Emericellopsis</taxon>
    </lineage>
</organism>
<evidence type="ECO:0000313" key="2">
    <source>
        <dbReference type="EMBL" id="KAG9252576.1"/>
    </source>
</evidence>
<name>A0A9P7ZIZ2_9HYPO</name>
<reference evidence="2" key="1">
    <citation type="journal article" date="2021" name="IMA Fungus">
        <title>Genomic characterization of three marine fungi, including Emericellopsis atlantica sp. nov. with signatures of a generalist lifestyle and marine biomass degradation.</title>
        <authorList>
            <person name="Hagestad O.C."/>
            <person name="Hou L."/>
            <person name="Andersen J.H."/>
            <person name="Hansen E.H."/>
            <person name="Altermark B."/>
            <person name="Li C."/>
            <person name="Kuhnert E."/>
            <person name="Cox R.J."/>
            <person name="Crous P.W."/>
            <person name="Spatafora J.W."/>
            <person name="Lail K."/>
            <person name="Amirebrahimi M."/>
            <person name="Lipzen A."/>
            <person name="Pangilinan J."/>
            <person name="Andreopoulos W."/>
            <person name="Hayes R.D."/>
            <person name="Ng V."/>
            <person name="Grigoriev I.V."/>
            <person name="Jackson S.A."/>
            <person name="Sutton T.D.S."/>
            <person name="Dobson A.D.W."/>
            <person name="Rama T."/>
        </authorList>
    </citation>
    <scope>NUCLEOTIDE SEQUENCE</scope>
    <source>
        <strain evidence="2">TS7</strain>
    </source>
</reference>
<evidence type="ECO:0000313" key="3">
    <source>
        <dbReference type="Proteomes" id="UP000887229"/>
    </source>
</evidence>
<dbReference type="EMBL" id="MU251261">
    <property type="protein sequence ID" value="KAG9252576.1"/>
    <property type="molecule type" value="Genomic_DNA"/>
</dbReference>
<comment type="caution">
    <text evidence="2">The sequence shown here is derived from an EMBL/GenBank/DDBJ whole genome shotgun (WGS) entry which is preliminary data.</text>
</comment>
<dbReference type="Proteomes" id="UP000887229">
    <property type="component" value="Unassembled WGS sequence"/>
</dbReference>
<proteinExistence type="predicted"/>
<dbReference type="RefSeq" id="XP_046116500.1">
    <property type="nucleotide sequence ID" value="XM_046258190.1"/>
</dbReference>
<dbReference type="AlphaFoldDB" id="A0A9P7ZIZ2"/>
<dbReference type="GeneID" id="70289093"/>
<protein>
    <submittedName>
        <fullName evidence="2">Uncharacterized protein</fullName>
    </submittedName>
</protein>
<evidence type="ECO:0000256" key="1">
    <source>
        <dbReference type="SAM" id="MobiDB-lite"/>
    </source>
</evidence>